<reference evidence="10" key="1">
    <citation type="submission" date="2018-05" db="EMBL/GenBank/DDBJ databases">
        <authorList>
            <person name="Lanie J.A."/>
            <person name="Ng W.-L."/>
            <person name="Kazmierczak K.M."/>
            <person name="Andrzejewski T.M."/>
            <person name="Davidsen T.M."/>
            <person name="Wayne K.J."/>
            <person name="Tettelin H."/>
            <person name="Glass J.I."/>
            <person name="Rusch D."/>
            <person name="Podicherti R."/>
            <person name="Tsui H.-C.T."/>
            <person name="Winkler M.E."/>
        </authorList>
    </citation>
    <scope>NUCLEOTIDE SEQUENCE</scope>
</reference>
<gene>
    <name evidence="10" type="ORF">METZ01_LOCUS196667</name>
</gene>
<dbReference type="PANTHER" id="PTHR11079">
    <property type="entry name" value="CYTOSINE DEAMINASE FAMILY MEMBER"/>
    <property type="match status" value="1"/>
</dbReference>
<protein>
    <recommendedName>
        <fullName evidence="9">CMP/dCMP-type deaminase domain-containing protein</fullName>
    </recommendedName>
</protein>
<dbReference type="InterPro" id="IPR002125">
    <property type="entry name" value="CMP_dCMP_dom"/>
</dbReference>
<keyword evidence="5" id="KW-0479">Metal-binding</keyword>
<sequence length="144" mass="16253">MNEAIMEAKIGLDEGGIPIGSVIVYKDQIIGRGHNQRVQNSNPLMHGEMDAFQNAGRLDTSVYKECTIYSTLSPCIMCSGTIVHYKIPLLVIGENETVKDTTFCEDFLIENNIKIINLDLNECKSMMSSFIERNEKLWFEDISI</sequence>
<name>A0A382E1J5_9ZZZZ</name>
<evidence type="ECO:0000256" key="2">
    <source>
        <dbReference type="ARBA" id="ARBA00004496"/>
    </source>
</evidence>
<keyword evidence="4" id="KW-0963">Cytoplasm</keyword>
<evidence type="ECO:0000313" key="10">
    <source>
        <dbReference type="EMBL" id="SVB43813.1"/>
    </source>
</evidence>
<evidence type="ECO:0000259" key="9">
    <source>
        <dbReference type="PROSITE" id="PS51747"/>
    </source>
</evidence>
<evidence type="ECO:0000256" key="7">
    <source>
        <dbReference type="ARBA" id="ARBA00022833"/>
    </source>
</evidence>
<dbReference type="FunFam" id="3.40.140.10:FF:000016">
    <property type="entry name" value="Cytosine deaminase"/>
    <property type="match status" value="1"/>
</dbReference>
<dbReference type="AlphaFoldDB" id="A0A382E1J5"/>
<evidence type="ECO:0000256" key="4">
    <source>
        <dbReference type="ARBA" id="ARBA00022490"/>
    </source>
</evidence>
<accession>A0A382E1J5</accession>
<evidence type="ECO:0000256" key="5">
    <source>
        <dbReference type="ARBA" id="ARBA00022723"/>
    </source>
</evidence>
<dbReference type="Gene3D" id="3.40.140.10">
    <property type="entry name" value="Cytidine Deaminase, domain 2"/>
    <property type="match status" value="1"/>
</dbReference>
<dbReference type="GO" id="GO:0055086">
    <property type="term" value="P:nucleobase-containing small molecule metabolic process"/>
    <property type="evidence" value="ECO:0007669"/>
    <property type="project" value="UniProtKB-ARBA"/>
</dbReference>
<dbReference type="CDD" id="cd01285">
    <property type="entry name" value="nucleoside_deaminase"/>
    <property type="match status" value="1"/>
</dbReference>
<dbReference type="PROSITE" id="PS51747">
    <property type="entry name" value="CYT_DCMP_DEAMINASES_2"/>
    <property type="match status" value="1"/>
</dbReference>
<keyword evidence="7" id="KW-0862">Zinc</keyword>
<dbReference type="GO" id="GO:0052717">
    <property type="term" value="F:tRNA-specific adenosine-34 deaminase activity"/>
    <property type="evidence" value="ECO:0007669"/>
    <property type="project" value="UniProtKB-EC"/>
</dbReference>
<comment type="cofactor">
    <cofactor evidence="1">
        <name>Zn(2+)</name>
        <dbReference type="ChEBI" id="CHEBI:29105"/>
    </cofactor>
</comment>
<proteinExistence type="predicted"/>
<dbReference type="GO" id="GO:0002100">
    <property type="term" value="P:tRNA wobble adenosine to inosine editing"/>
    <property type="evidence" value="ECO:0007669"/>
    <property type="project" value="InterPro"/>
</dbReference>
<dbReference type="InterPro" id="IPR016193">
    <property type="entry name" value="Cytidine_deaminase-like"/>
</dbReference>
<dbReference type="SUPFAM" id="SSF53927">
    <property type="entry name" value="Cytidine deaminase-like"/>
    <property type="match status" value="1"/>
</dbReference>
<dbReference type="PANTHER" id="PTHR11079:SF190">
    <property type="entry name" value="CYTOSINE DEAMINASE"/>
    <property type="match status" value="1"/>
</dbReference>
<dbReference type="EMBL" id="UINC01041906">
    <property type="protein sequence ID" value="SVB43813.1"/>
    <property type="molecule type" value="Genomic_DNA"/>
</dbReference>
<evidence type="ECO:0000256" key="3">
    <source>
        <dbReference type="ARBA" id="ARBA00011738"/>
    </source>
</evidence>
<dbReference type="GO" id="GO:0005737">
    <property type="term" value="C:cytoplasm"/>
    <property type="evidence" value="ECO:0007669"/>
    <property type="project" value="UniProtKB-SubCell"/>
</dbReference>
<evidence type="ECO:0000256" key="1">
    <source>
        <dbReference type="ARBA" id="ARBA00001947"/>
    </source>
</evidence>
<comment type="pathway">
    <text evidence="8">Pyrimidine metabolism.</text>
</comment>
<dbReference type="GO" id="GO:0072527">
    <property type="term" value="P:pyrimidine-containing compound metabolic process"/>
    <property type="evidence" value="ECO:0007669"/>
    <property type="project" value="UniProtKB-ARBA"/>
</dbReference>
<dbReference type="Pfam" id="PF00383">
    <property type="entry name" value="dCMP_cyt_deam_1"/>
    <property type="match status" value="1"/>
</dbReference>
<keyword evidence="6" id="KW-0378">Hydrolase</keyword>
<dbReference type="GO" id="GO:0008835">
    <property type="term" value="F:diaminohydroxyphosphoribosylaminopyrimidine deaminase activity"/>
    <property type="evidence" value="ECO:0007669"/>
    <property type="project" value="TreeGrafter"/>
</dbReference>
<comment type="subunit">
    <text evidence="3">Homodimer.</text>
</comment>
<dbReference type="GO" id="GO:0046872">
    <property type="term" value="F:metal ion binding"/>
    <property type="evidence" value="ECO:0007669"/>
    <property type="project" value="UniProtKB-KW"/>
</dbReference>
<evidence type="ECO:0000256" key="8">
    <source>
        <dbReference type="ARBA" id="ARBA00060693"/>
    </source>
</evidence>
<feature type="domain" description="CMP/dCMP-type deaminase" evidence="9">
    <location>
        <begin position="1"/>
        <end position="115"/>
    </location>
</feature>
<organism evidence="10">
    <name type="scientific">marine metagenome</name>
    <dbReference type="NCBI Taxonomy" id="408172"/>
    <lineage>
        <taxon>unclassified sequences</taxon>
        <taxon>metagenomes</taxon>
        <taxon>ecological metagenomes</taxon>
    </lineage>
</organism>
<comment type="subcellular location">
    <subcellularLocation>
        <location evidence="2">Cytoplasm</location>
    </subcellularLocation>
</comment>
<evidence type="ECO:0000256" key="6">
    <source>
        <dbReference type="ARBA" id="ARBA00022801"/>
    </source>
</evidence>